<feature type="domain" description="Protein kinase" evidence="1">
    <location>
        <begin position="35"/>
        <end position="127"/>
    </location>
</feature>
<evidence type="ECO:0000259" key="1">
    <source>
        <dbReference type="PROSITE" id="PS50011"/>
    </source>
</evidence>
<dbReference type="InterPro" id="IPR000719">
    <property type="entry name" value="Prot_kinase_dom"/>
</dbReference>
<comment type="caution">
    <text evidence="2">The sequence shown here is derived from an EMBL/GenBank/DDBJ whole genome shotgun (WGS) entry which is preliminary data.</text>
</comment>
<dbReference type="InterPro" id="IPR011009">
    <property type="entry name" value="Kinase-like_dom_sf"/>
</dbReference>
<dbReference type="GO" id="GO:0005524">
    <property type="term" value="F:ATP binding"/>
    <property type="evidence" value="ECO:0007669"/>
    <property type="project" value="InterPro"/>
</dbReference>
<reference evidence="2 3" key="1">
    <citation type="submission" date="2018-08" db="EMBL/GenBank/DDBJ databases">
        <title>Genome and evolution of the arbuscular mycorrhizal fungus Diversispora epigaea (formerly Glomus versiforme) and its bacterial endosymbionts.</title>
        <authorList>
            <person name="Sun X."/>
            <person name="Fei Z."/>
            <person name="Harrison M."/>
        </authorList>
    </citation>
    <scope>NUCLEOTIDE SEQUENCE [LARGE SCALE GENOMIC DNA]</scope>
    <source>
        <strain evidence="2 3">IT104</strain>
    </source>
</reference>
<protein>
    <recommendedName>
        <fullName evidence="1">Protein kinase domain-containing protein</fullName>
    </recommendedName>
</protein>
<name>A0A397JVD8_9GLOM</name>
<dbReference type="Proteomes" id="UP000266861">
    <property type="component" value="Unassembled WGS sequence"/>
</dbReference>
<dbReference type="EMBL" id="PQFF01000019">
    <property type="protein sequence ID" value="RHZ88843.1"/>
    <property type="molecule type" value="Genomic_DNA"/>
</dbReference>
<dbReference type="AlphaFoldDB" id="A0A397JVD8"/>
<dbReference type="InterPro" id="IPR001245">
    <property type="entry name" value="Ser-Thr/Tyr_kinase_cat_dom"/>
</dbReference>
<dbReference type="Gene3D" id="1.10.510.10">
    <property type="entry name" value="Transferase(Phosphotransferase) domain 1"/>
    <property type="match status" value="1"/>
</dbReference>
<evidence type="ECO:0000313" key="2">
    <source>
        <dbReference type="EMBL" id="RHZ88843.1"/>
    </source>
</evidence>
<proteinExistence type="predicted"/>
<keyword evidence="3" id="KW-1185">Reference proteome</keyword>
<evidence type="ECO:0000313" key="3">
    <source>
        <dbReference type="Proteomes" id="UP000266861"/>
    </source>
</evidence>
<gene>
    <name evidence="2" type="ORF">Glove_21g76</name>
</gene>
<dbReference type="OrthoDB" id="2441056at2759"/>
<dbReference type="Pfam" id="PF07714">
    <property type="entry name" value="PK_Tyr_Ser-Thr"/>
    <property type="match status" value="1"/>
</dbReference>
<sequence>MLSQVVSIVDKFIRDAQLNAIWYNKVIEWIPYNKFKNIKEIAKGGFGSVYYAKWIDGYIERWDIKKNNGIETMTIHLKILNSFYSIRIYGITKDPETDKYIMVLEYMPDGNLRDYLKNHFDNINWND</sequence>
<dbReference type="SUPFAM" id="SSF56112">
    <property type="entry name" value="Protein kinase-like (PK-like)"/>
    <property type="match status" value="1"/>
</dbReference>
<organism evidence="2 3">
    <name type="scientific">Diversispora epigaea</name>
    <dbReference type="NCBI Taxonomy" id="1348612"/>
    <lineage>
        <taxon>Eukaryota</taxon>
        <taxon>Fungi</taxon>
        <taxon>Fungi incertae sedis</taxon>
        <taxon>Mucoromycota</taxon>
        <taxon>Glomeromycotina</taxon>
        <taxon>Glomeromycetes</taxon>
        <taxon>Diversisporales</taxon>
        <taxon>Diversisporaceae</taxon>
        <taxon>Diversispora</taxon>
    </lineage>
</organism>
<dbReference type="GO" id="GO:0004672">
    <property type="term" value="F:protein kinase activity"/>
    <property type="evidence" value="ECO:0007669"/>
    <property type="project" value="InterPro"/>
</dbReference>
<accession>A0A397JVD8</accession>
<dbReference type="PROSITE" id="PS50011">
    <property type="entry name" value="PROTEIN_KINASE_DOM"/>
    <property type="match status" value="1"/>
</dbReference>